<dbReference type="EC" id="7.1.1.1" evidence="4 15"/>
<feature type="transmembrane region" description="Helical" evidence="16">
    <location>
        <begin position="44"/>
        <end position="65"/>
    </location>
</feature>
<evidence type="ECO:0000313" key="19">
    <source>
        <dbReference type="Proteomes" id="UP001215216"/>
    </source>
</evidence>
<organism evidence="18 19">
    <name type="scientific">Arcanobacterium canis</name>
    <dbReference type="NCBI Taxonomy" id="999183"/>
    <lineage>
        <taxon>Bacteria</taxon>
        <taxon>Bacillati</taxon>
        <taxon>Actinomycetota</taxon>
        <taxon>Actinomycetes</taxon>
        <taxon>Actinomycetales</taxon>
        <taxon>Actinomycetaceae</taxon>
        <taxon>Arcanobacterium</taxon>
    </lineage>
</organism>
<feature type="transmembrane region" description="Helical" evidence="16">
    <location>
        <begin position="259"/>
        <end position="279"/>
    </location>
</feature>
<feature type="domain" description="NADP transhydrogenase beta-like" evidence="17">
    <location>
        <begin position="15"/>
        <end position="479"/>
    </location>
</feature>
<evidence type="ECO:0000256" key="4">
    <source>
        <dbReference type="ARBA" id="ARBA00012943"/>
    </source>
</evidence>
<comment type="catalytic activity">
    <reaction evidence="14 15">
        <text>NAD(+) + NADPH + H(+)(in) = NADH + NADP(+) + H(+)(out)</text>
        <dbReference type="Rhea" id="RHEA:47992"/>
        <dbReference type="ChEBI" id="CHEBI:15378"/>
        <dbReference type="ChEBI" id="CHEBI:57540"/>
        <dbReference type="ChEBI" id="CHEBI:57783"/>
        <dbReference type="ChEBI" id="CHEBI:57945"/>
        <dbReference type="ChEBI" id="CHEBI:58349"/>
        <dbReference type="EC" id="7.1.1.1"/>
    </reaction>
</comment>
<dbReference type="PANTHER" id="PTHR44758:SF1">
    <property type="entry name" value="NAD(P) TRANSHYDROGENASE SUBUNIT BETA"/>
    <property type="match status" value="1"/>
</dbReference>
<evidence type="ECO:0000256" key="16">
    <source>
        <dbReference type="SAM" id="Phobius"/>
    </source>
</evidence>
<feature type="transmembrane region" description="Helical" evidence="16">
    <location>
        <begin position="181"/>
        <end position="199"/>
    </location>
</feature>
<dbReference type="EMBL" id="CP121208">
    <property type="protein sequence ID" value="WFM84043.1"/>
    <property type="molecule type" value="Genomic_DNA"/>
</dbReference>
<evidence type="ECO:0000256" key="8">
    <source>
        <dbReference type="ARBA" id="ARBA00022692"/>
    </source>
</evidence>
<feature type="transmembrane region" description="Helical" evidence="16">
    <location>
        <begin position="104"/>
        <end position="127"/>
    </location>
</feature>
<dbReference type="InterPro" id="IPR012136">
    <property type="entry name" value="NADH_DH_b"/>
</dbReference>
<proteinExistence type="inferred from homology"/>
<dbReference type="SUPFAM" id="SSF52467">
    <property type="entry name" value="DHS-like NAD/FAD-binding domain"/>
    <property type="match status" value="1"/>
</dbReference>
<feature type="transmembrane region" description="Helical" evidence="16">
    <location>
        <begin position="71"/>
        <end position="92"/>
    </location>
</feature>
<evidence type="ECO:0000256" key="2">
    <source>
        <dbReference type="ARBA" id="ARBA00004429"/>
    </source>
</evidence>
<feature type="transmembrane region" description="Helical" evidence="16">
    <location>
        <begin position="139"/>
        <end position="161"/>
    </location>
</feature>
<dbReference type="InterPro" id="IPR029035">
    <property type="entry name" value="DHS-like_NAD/FAD-binding_dom"/>
</dbReference>
<dbReference type="RefSeq" id="WP_278013438.1">
    <property type="nucleotide sequence ID" value="NZ_CP121208.1"/>
</dbReference>
<evidence type="ECO:0000256" key="9">
    <source>
        <dbReference type="ARBA" id="ARBA00022857"/>
    </source>
</evidence>
<keyword evidence="7 15" id="KW-0997">Cell inner membrane</keyword>
<dbReference type="PANTHER" id="PTHR44758">
    <property type="entry name" value="NAD(P) TRANSHYDROGENASE SUBUNIT BETA"/>
    <property type="match status" value="1"/>
</dbReference>
<dbReference type="Gene3D" id="3.40.50.1220">
    <property type="entry name" value="TPP-binding domain"/>
    <property type="match status" value="1"/>
</dbReference>
<keyword evidence="11 16" id="KW-1133">Transmembrane helix</keyword>
<evidence type="ECO:0000256" key="6">
    <source>
        <dbReference type="ARBA" id="ARBA00022475"/>
    </source>
</evidence>
<dbReference type="InterPro" id="IPR034300">
    <property type="entry name" value="PNTB-like"/>
</dbReference>
<keyword evidence="9 15" id="KW-0521">NADP</keyword>
<feature type="transmembrane region" description="Helical" evidence="16">
    <location>
        <begin position="205"/>
        <end position="228"/>
    </location>
</feature>
<dbReference type="Pfam" id="PF02233">
    <property type="entry name" value="PNTB"/>
    <property type="match status" value="1"/>
</dbReference>
<sequence length="481" mass="50006">MNTVVILSAVVSLQTLAYIVAALLFILALAGLSKQTTAERGNRFGIAGMASALIATVILILTVSGEFGGGAHLSLVLVLLILAITAGAVVGIDKARKVEMTGMPELIALLHSFVGFAAVLVGFNSFILQPGTDSPENAFHMGEVGLAVFIGAVTFTGSIIAYLKLSAKMKGAPLTLPGRNWLNLGAIAVSVLLIIWFAHTRSVGMGMIPLIALTLVSLALGAHLVAAIGGGDMPVVVSMLNSYSGWAAAMAGFTLGNDLLIITGALVGSSGAYLSYIMCKAMNRSFLSVILGGFGSDGGVTGETKDYGSHSEISPEEVAELFKDAKRVVITPGYGMAVAQAQYPVATLTQKLRALGVDVTFGIHPVAGRLPGHMNVLLAEAKVPYDIVLEMDEINDDLPDVDVVLVIGANDTVNPAAEEPGSPIAGMPVLKVWEAKKVIVSKRSMGNAGYAGVQNPLFFNENTQMMLGDAKDSVERINAAL</sequence>
<comment type="similarity">
    <text evidence="3 15">Belongs to the PNT beta subunit family.</text>
</comment>
<evidence type="ECO:0000256" key="7">
    <source>
        <dbReference type="ARBA" id="ARBA00022519"/>
    </source>
</evidence>
<gene>
    <name evidence="18" type="primary">pntB</name>
    <name evidence="18" type="ORF">P7079_03455</name>
</gene>
<evidence type="ECO:0000313" key="18">
    <source>
        <dbReference type="EMBL" id="WFM84043.1"/>
    </source>
</evidence>
<feature type="transmembrane region" description="Helical" evidence="16">
    <location>
        <begin position="6"/>
        <end position="32"/>
    </location>
</feature>
<accession>A0ABY8G1L4</accession>
<evidence type="ECO:0000256" key="14">
    <source>
        <dbReference type="ARBA" id="ARBA00048202"/>
    </source>
</evidence>
<evidence type="ECO:0000256" key="15">
    <source>
        <dbReference type="PIRNR" id="PIRNR000204"/>
    </source>
</evidence>
<evidence type="ECO:0000256" key="12">
    <source>
        <dbReference type="ARBA" id="ARBA00023027"/>
    </source>
</evidence>
<name>A0ABY8G1L4_9ACTO</name>
<evidence type="ECO:0000259" key="17">
    <source>
        <dbReference type="Pfam" id="PF02233"/>
    </source>
</evidence>
<feature type="transmembrane region" description="Helical" evidence="16">
    <location>
        <begin position="235"/>
        <end position="253"/>
    </location>
</feature>
<evidence type="ECO:0000256" key="11">
    <source>
        <dbReference type="ARBA" id="ARBA00022989"/>
    </source>
</evidence>
<comment type="function">
    <text evidence="1 15">The transhydrogenation between NADH and NADP is coupled to respiration and ATP hydrolysis and functions as a proton pump across the membrane.</text>
</comment>
<evidence type="ECO:0000256" key="3">
    <source>
        <dbReference type="ARBA" id="ARBA00007919"/>
    </source>
</evidence>
<dbReference type="PIRSF" id="PIRSF000204">
    <property type="entry name" value="PNTB"/>
    <property type="match status" value="1"/>
</dbReference>
<protein>
    <recommendedName>
        <fullName evidence="5 15">NAD(P) transhydrogenase subunit beta</fullName>
        <ecNumber evidence="4 15">7.1.1.1</ecNumber>
    </recommendedName>
    <alternativeName>
        <fullName evidence="15">Nicotinamide nucleotide transhydrogenase subunit beta</fullName>
    </alternativeName>
</protein>
<keyword evidence="12 15" id="KW-0520">NAD</keyword>
<comment type="subcellular location">
    <subcellularLocation>
        <location evidence="2">Cell inner membrane</location>
        <topology evidence="2">Multi-pass membrane protein</topology>
    </subcellularLocation>
</comment>
<evidence type="ECO:0000256" key="13">
    <source>
        <dbReference type="ARBA" id="ARBA00023136"/>
    </source>
</evidence>
<keyword evidence="8 16" id="KW-0812">Transmembrane</keyword>
<dbReference type="NCBIfam" id="NF006974">
    <property type="entry name" value="PRK09444.1"/>
    <property type="match status" value="1"/>
</dbReference>
<keyword evidence="13 15" id="KW-0472">Membrane</keyword>
<evidence type="ECO:0000256" key="5">
    <source>
        <dbReference type="ARBA" id="ARBA00014581"/>
    </source>
</evidence>
<keyword evidence="6 15" id="KW-1003">Cell membrane</keyword>
<dbReference type="Proteomes" id="UP001215216">
    <property type="component" value="Chromosome"/>
</dbReference>
<keyword evidence="10 15" id="KW-1278">Translocase</keyword>
<evidence type="ECO:0000256" key="10">
    <source>
        <dbReference type="ARBA" id="ARBA00022967"/>
    </source>
</evidence>
<reference evidence="18 19" key="1">
    <citation type="submission" date="2023-03" db="EMBL/GenBank/DDBJ databases">
        <title>Complete genome of Arcanobacterium canis strain DSM 25104 isolated in 2010 from a canine otitis externa in Germany.</title>
        <authorList>
            <person name="Borowiak M."/>
            <person name="Kreitlow A."/>
            <person name="Malorny B."/>
            <person name="Laemmler C."/>
            <person name="Prenger-Berninghoff E."/>
            <person name="Ploetz M."/>
            <person name="Abdulmawjood A."/>
        </authorList>
    </citation>
    <scope>NUCLEOTIDE SEQUENCE [LARGE SCALE GENOMIC DNA]</scope>
    <source>
        <strain evidence="18 19">DSM 25104</strain>
    </source>
</reference>
<keyword evidence="19" id="KW-1185">Reference proteome</keyword>
<evidence type="ECO:0000256" key="1">
    <source>
        <dbReference type="ARBA" id="ARBA00003943"/>
    </source>
</evidence>